<organism evidence="9">
    <name type="scientific">mine drainage metagenome</name>
    <dbReference type="NCBI Taxonomy" id="410659"/>
    <lineage>
        <taxon>unclassified sequences</taxon>
        <taxon>metagenomes</taxon>
        <taxon>ecological metagenomes</taxon>
    </lineage>
</organism>
<feature type="transmembrane region" description="Helical" evidence="7">
    <location>
        <begin position="294"/>
        <end position="318"/>
    </location>
</feature>
<dbReference type="AlphaFoldDB" id="E6PFW3"/>
<keyword evidence="4 7" id="KW-0812">Transmembrane</keyword>
<feature type="transmembrane region" description="Helical" evidence="7">
    <location>
        <begin position="246"/>
        <end position="274"/>
    </location>
</feature>
<dbReference type="PROSITE" id="PS50928">
    <property type="entry name" value="ABC_TM1"/>
    <property type="match status" value="1"/>
</dbReference>
<evidence type="ECO:0000256" key="2">
    <source>
        <dbReference type="ARBA" id="ARBA00022448"/>
    </source>
</evidence>
<keyword evidence="3" id="KW-1003">Cell membrane</keyword>
<dbReference type="InterPro" id="IPR045621">
    <property type="entry name" value="BPD_transp_1_N"/>
</dbReference>
<dbReference type="CDD" id="cd06261">
    <property type="entry name" value="TM_PBP2"/>
    <property type="match status" value="1"/>
</dbReference>
<feature type="transmembrane region" description="Helical" evidence="7">
    <location>
        <begin position="103"/>
        <end position="124"/>
    </location>
</feature>
<evidence type="ECO:0000256" key="1">
    <source>
        <dbReference type="ARBA" id="ARBA00004651"/>
    </source>
</evidence>
<evidence type="ECO:0000256" key="6">
    <source>
        <dbReference type="ARBA" id="ARBA00023136"/>
    </source>
</evidence>
<keyword evidence="6 7" id="KW-0472">Membrane</keyword>
<keyword evidence="9" id="KW-0378">Hydrolase</keyword>
<evidence type="ECO:0000256" key="5">
    <source>
        <dbReference type="ARBA" id="ARBA00022989"/>
    </source>
</evidence>
<dbReference type="EMBL" id="CABL01000008">
    <property type="protein sequence ID" value="CBH75350.1"/>
    <property type="molecule type" value="Genomic_DNA"/>
</dbReference>
<reference evidence="9" key="1">
    <citation type="submission" date="2009-10" db="EMBL/GenBank/DDBJ databases">
        <title>Diversity of trophic interactions inside an arsenic-rich microbial ecosystem.</title>
        <authorList>
            <person name="Bertin P.N."/>
            <person name="Heinrich-Salmeron A."/>
            <person name="Pelletier E."/>
            <person name="Goulhen-Chollet F."/>
            <person name="Arsene-Ploetze F."/>
            <person name="Gallien S."/>
            <person name="Calteau A."/>
            <person name="Vallenet D."/>
            <person name="Casiot C."/>
            <person name="Chane-Woon-Ming B."/>
            <person name="Giloteaux L."/>
            <person name="Barakat M."/>
            <person name="Bonnefoy V."/>
            <person name="Bruneel O."/>
            <person name="Chandler M."/>
            <person name="Cleiss J."/>
            <person name="Duran R."/>
            <person name="Elbaz-Poulichet F."/>
            <person name="Fonknechten N."/>
            <person name="Lauga B."/>
            <person name="Mornico D."/>
            <person name="Ortet P."/>
            <person name="Schaeffer C."/>
            <person name="Siguier P."/>
            <person name="Alexander Thil Smith A."/>
            <person name="Van Dorsselaer A."/>
            <person name="Weissenbach J."/>
            <person name="Medigue C."/>
            <person name="Le Paslier D."/>
        </authorList>
    </citation>
    <scope>NUCLEOTIDE SEQUENCE</scope>
</reference>
<dbReference type="PANTHER" id="PTHR43163:SF9">
    <property type="entry name" value="ABC TRANSPORTER PERMEASE PROTEIN"/>
    <property type="match status" value="1"/>
</dbReference>
<comment type="caution">
    <text evidence="9">The sequence shown here is derived from an EMBL/GenBank/DDBJ whole genome shotgun (WGS) entry which is preliminary data.</text>
</comment>
<feature type="transmembrane region" description="Helical" evidence="7">
    <location>
        <begin position="192"/>
        <end position="211"/>
    </location>
</feature>
<proteinExistence type="predicted"/>
<dbReference type="Pfam" id="PF00528">
    <property type="entry name" value="BPD_transp_1"/>
    <property type="match status" value="1"/>
</dbReference>
<dbReference type="EC" id="3.6.3.24" evidence="9"/>
<evidence type="ECO:0000259" key="8">
    <source>
        <dbReference type="PROSITE" id="PS50928"/>
    </source>
</evidence>
<dbReference type="GO" id="GO:0055085">
    <property type="term" value="P:transmembrane transport"/>
    <property type="evidence" value="ECO:0007669"/>
    <property type="project" value="InterPro"/>
</dbReference>
<comment type="subcellular location">
    <subcellularLocation>
        <location evidence="1">Cell membrane</location>
        <topology evidence="1">Multi-pass membrane protein</topology>
    </subcellularLocation>
</comment>
<dbReference type="Pfam" id="PF19300">
    <property type="entry name" value="BPD_transp_1_N"/>
    <property type="match status" value="1"/>
</dbReference>
<evidence type="ECO:0000313" key="9">
    <source>
        <dbReference type="EMBL" id="CBH75350.1"/>
    </source>
</evidence>
<dbReference type="Gene3D" id="1.10.3720.10">
    <property type="entry name" value="MetI-like"/>
    <property type="match status" value="1"/>
</dbReference>
<gene>
    <name evidence="9" type="primary">nikB</name>
    <name evidence="9" type="ORF">CARN1_1367</name>
</gene>
<feature type="transmembrane region" description="Helical" evidence="7">
    <location>
        <begin position="136"/>
        <end position="159"/>
    </location>
</feature>
<evidence type="ECO:0000256" key="7">
    <source>
        <dbReference type="SAM" id="Phobius"/>
    </source>
</evidence>
<evidence type="ECO:0000256" key="4">
    <source>
        <dbReference type="ARBA" id="ARBA00022692"/>
    </source>
</evidence>
<dbReference type="InterPro" id="IPR035906">
    <property type="entry name" value="MetI-like_sf"/>
</dbReference>
<dbReference type="SUPFAM" id="SSF161098">
    <property type="entry name" value="MetI-like"/>
    <property type="match status" value="1"/>
</dbReference>
<sequence length="325" mass="35925">MLTYIVRRTLQAIPLLLLISVLLFLVAMKSSPAGPLTPYLMNPHITAADIARLRHNFGLDKPIWVQYYFWLNRTLHGDLGYSTSNAEAVTTAILQRLPATLELMGASLVIAVTAGITLGIFSAVRPYSTADYIITTLAFFGQSMPVFWFALMMQLLFAVHGIPLPFGYEIQLPSAGMSSGGGFNLGDRIDHLIMPAFVLSLLQLALFSRFMRSSMLEVMKTDYMRTAAAKGLPFHTILFRHGFKNALIPVVTVIALSMPSLIGGAIVTETIFAWPGMGRLFINALQQSDIPLLMGYLNLTAILVVFFNLIADVTYAWLDPRVKFD</sequence>
<dbReference type="GO" id="GO:0016787">
    <property type="term" value="F:hydrolase activity"/>
    <property type="evidence" value="ECO:0007669"/>
    <property type="project" value="UniProtKB-KW"/>
</dbReference>
<dbReference type="PANTHER" id="PTHR43163">
    <property type="entry name" value="DIPEPTIDE TRANSPORT SYSTEM PERMEASE PROTEIN DPPB-RELATED"/>
    <property type="match status" value="1"/>
</dbReference>
<evidence type="ECO:0000256" key="3">
    <source>
        <dbReference type="ARBA" id="ARBA00022475"/>
    </source>
</evidence>
<feature type="domain" description="ABC transmembrane type-1" evidence="8">
    <location>
        <begin position="97"/>
        <end position="315"/>
    </location>
</feature>
<protein>
    <submittedName>
        <fullName evidence="9">Nickel-transporting ATPase</fullName>
        <ecNumber evidence="9">3.6.3.24</ecNumber>
    </submittedName>
</protein>
<keyword evidence="2" id="KW-0813">Transport</keyword>
<name>E6PFW3_9ZZZZ</name>
<accession>E6PFW3</accession>
<dbReference type="GO" id="GO:0005886">
    <property type="term" value="C:plasma membrane"/>
    <property type="evidence" value="ECO:0007669"/>
    <property type="project" value="UniProtKB-SubCell"/>
</dbReference>
<keyword evidence="5 7" id="KW-1133">Transmembrane helix</keyword>
<dbReference type="InterPro" id="IPR000515">
    <property type="entry name" value="MetI-like"/>
</dbReference>